<dbReference type="Proteomes" id="UP000466024">
    <property type="component" value="Unassembled WGS sequence"/>
</dbReference>
<comment type="caution">
    <text evidence="2">The sequence shown here is derived from an EMBL/GenBank/DDBJ whole genome shotgun (WGS) entry which is preliminary data.</text>
</comment>
<sequence length="109" mass="12290">MKISNSFNALLKRFAASRQCQRDLRALRGLNDHMLEDIGLRREENQIVSAFPVFDEKTTVGGSRVFSESEQTANYRETADMTRAVEAMPGVESLADKTVICRYCGERLA</sequence>
<accession>A0A640W9X5</accession>
<keyword evidence="3" id="KW-1185">Reference proteome</keyword>
<dbReference type="Pfam" id="PF06568">
    <property type="entry name" value="YjiS-like"/>
    <property type="match status" value="1"/>
</dbReference>
<organism evidence="2 3">
    <name type="scientific">Salinicola corii</name>
    <dbReference type="NCBI Taxonomy" id="2606937"/>
    <lineage>
        <taxon>Bacteria</taxon>
        <taxon>Pseudomonadati</taxon>
        <taxon>Pseudomonadota</taxon>
        <taxon>Gammaproteobacteria</taxon>
        <taxon>Oceanospirillales</taxon>
        <taxon>Halomonadaceae</taxon>
        <taxon>Salinicola</taxon>
    </lineage>
</organism>
<feature type="domain" description="YjiS-like" evidence="1">
    <location>
        <begin position="12"/>
        <end position="44"/>
    </location>
</feature>
<proteinExistence type="predicted"/>
<dbReference type="InterPro" id="IPR009506">
    <property type="entry name" value="YjiS-like"/>
</dbReference>
<name>A0A640W9X5_9GAMM</name>
<evidence type="ECO:0000313" key="2">
    <source>
        <dbReference type="EMBL" id="KAA0016878.1"/>
    </source>
</evidence>
<evidence type="ECO:0000313" key="3">
    <source>
        <dbReference type="Proteomes" id="UP000466024"/>
    </source>
</evidence>
<protein>
    <submittedName>
        <fullName evidence="2">DUF1127 domain-containing protein</fullName>
    </submittedName>
</protein>
<evidence type="ECO:0000259" key="1">
    <source>
        <dbReference type="Pfam" id="PF06568"/>
    </source>
</evidence>
<dbReference type="AlphaFoldDB" id="A0A640W9X5"/>
<dbReference type="EMBL" id="VTPX01000009">
    <property type="protein sequence ID" value="KAA0016878.1"/>
    <property type="molecule type" value="Genomic_DNA"/>
</dbReference>
<reference evidence="2 3" key="1">
    <citation type="submission" date="2019-08" db="EMBL/GenBank/DDBJ databases">
        <title>Bioinformatics analysis of the strain L3 and L5.</title>
        <authorList>
            <person name="Li X."/>
        </authorList>
    </citation>
    <scope>NUCLEOTIDE SEQUENCE [LARGE SCALE GENOMIC DNA]</scope>
    <source>
        <strain evidence="2 3">L3</strain>
    </source>
</reference>
<gene>
    <name evidence="2" type="ORF">F0A16_15365</name>
</gene>